<feature type="transmembrane region" description="Helical" evidence="1">
    <location>
        <begin position="101"/>
        <end position="130"/>
    </location>
</feature>
<protein>
    <recommendedName>
        <fullName evidence="4">Signal peptidase I</fullName>
    </recommendedName>
</protein>
<dbReference type="RefSeq" id="WP_347439259.1">
    <property type="nucleotide sequence ID" value="NZ_CP089291.1"/>
</dbReference>
<gene>
    <name evidence="2" type="ORF">LSG31_10775</name>
</gene>
<dbReference type="Proteomes" id="UP000830167">
    <property type="component" value="Chromosome"/>
</dbReference>
<dbReference type="EMBL" id="CP089291">
    <property type="protein sequence ID" value="UOF92591.1"/>
    <property type="molecule type" value="Genomic_DNA"/>
</dbReference>
<dbReference type="Pfam" id="PF18936">
    <property type="entry name" value="DUF5684"/>
    <property type="match status" value="1"/>
</dbReference>
<proteinExistence type="predicted"/>
<dbReference type="InterPro" id="IPR043739">
    <property type="entry name" value="DUF5684"/>
</dbReference>
<keyword evidence="3" id="KW-1185">Reference proteome</keyword>
<name>A0ABY4CQ17_9BACL</name>
<keyword evidence="1" id="KW-0472">Membrane</keyword>
<evidence type="ECO:0008006" key="4">
    <source>
        <dbReference type="Google" id="ProtNLM"/>
    </source>
</evidence>
<feature type="transmembrane region" description="Helical" evidence="1">
    <location>
        <begin position="68"/>
        <end position="89"/>
    </location>
</feature>
<sequence length="152" mass="17448">MNHADAGILGGMIGTFLVLWVILGIAAWILQGFAFYKMYTKANVWSPWLAFIPIANLWPFMWTIKKSAWNILWLIIPIVNLVFSIIWTIRLLKAFNMNPLWALLFIGYVIPAINSFVVLAFLVLYCYMGFSSNVRYNPDFDWKPPQPPSASV</sequence>
<feature type="transmembrane region" description="Helical" evidence="1">
    <location>
        <begin position="6"/>
        <end position="30"/>
    </location>
</feature>
<keyword evidence="1" id="KW-0812">Transmembrane</keyword>
<evidence type="ECO:0000256" key="1">
    <source>
        <dbReference type="SAM" id="Phobius"/>
    </source>
</evidence>
<keyword evidence="1" id="KW-1133">Transmembrane helix</keyword>
<accession>A0ABY4CQ17</accession>
<feature type="transmembrane region" description="Helical" evidence="1">
    <location>
        <begin position="42"/>
        <end position="62"/>
    </location>
</feature>
<evidence type="ECO:0000313" key="3">
    <source>
        <dbReference type="Proteomes" id="UP000830167"/>
    </source>
</evidence>
<organism evidence="2 3">
    <name type="scientific">Fodinisporobacter ferrooxydans</name>
    <dbReference type="NCBI Taxonomy" id="2901836"/>
    <lineage>
        <taxon>Bacteria</taxon>
        <taxon>Bacillati</taxon>
        <taxon>Bacillota</taxon>
        <taxon>Bacilli</taxon>
        <taxon>Bacillales</taxon>
        <taxon>Alicyclobacillaceae</taxon>
        <taxon>Fodinisporobacter</taxon>
    </lineage>
</organism>
<reference evidence="2" key="1">
    <citation type="submission" date="2021-12" db="EMBL/GenBank/DDBJ databases">
        <title>Alicyclobacillaceae gen. nov., sp. nov., isolated from chalcocite enrichment system.</title>
        <authorList>
            <person name="Jiang Z."/>
        </authorList>
    </citation>
    <scope>NUCLEOTIDE SEQUENCE</scope>
    <source>
        <strain evidence="2">MYW30-H2</strain>
    </source>
</reference>
<evidence type="ECO:0000313" key="2">
    <source>
        <dbReference type="EMBL" id="UOF92591.1"/>
    </source>
</evidence>